<dbReference type="RefSeq" id="WP_073343124.1">
    <property type="nucleotide sequence ID" value="NZ_FQVH01000012.1"/>
</dbReference>
<dbReference type="GO" id="GO:0006353">
    <property type="term" value="P:DNA-templated transcription termination"/>
    <property type="evidence" value="ECO:0007669"/>
    <property type="project" value="UniProtKB-KW"/>
</dbReference>
<dbReference type="CDD" id="cd08000">
    <property type="entry name" value="NGN"/>
    <property type="match status" value="1"/>
</dbReference>
<comment type="function">
    <text evidence="4">Participates in transcription elongation, termination and antitermination.</text>
</comment>
<gene>
    <name evidence="6" type="ORF">SAMN02746089_01349</name>
</gene>
<evidence type="ECO:0000256" key="1">
    <source>
        <dbReference type="ARBA" id="ARBA00022814"/>
    </source>
</evidence>
<dbReference type="InterPro" id="IPR047663">
    <property type="entry name" value="Transcription_antiterm_LoaP"/>
</dbReference>
<dbReference type="Gene3D" id="2.30.30.30">
    <property type="match status" value="1"/>
</dbReference>
<dbReference type="InterPro" id="IPR014722">
    <property type="entry name" value="Rib_uL2_dom2"/>
</dbReference>
<evidence type="ECO:0000313" key="7">
    <source>
        <dbReference type="Proteomes" id="UP000184088"/>
    </source>
</evidence>
<evidence type="ECO:0000256" key="3">
    <source>
        <dbReference type="ARBA" id="ARBA00023163"/>
    </source>
</evidence>
<accession>A0A1M4Z5J4</accession>
<evidence type="ECO:0000256" key="2">
    <source>
        <dbReference type="ARBA" id="ARBA00023015"/>
    </source>
</evidence>
<dbReference type="GO" id="GO:0032784">
    <property type="term" value="P:regulation of DNA-templated transcription elongation"/>
    <property type="evidence" value="ECO:0007669"/>
    <property type="project" value="InterPro"/>
</dbReference>
<dbReference type="InterPro" id="IPR008991">
    <property type="entry name" value="Translation_prot_SH3-like_sf"/>
</dbReference>
<sequence>MEDWYVIYTKSGNELNVKYLLDTQLADENVRVLVPRRKLVERRKGQKVVTLKTVFPGYVFIYIDMNDVNYYRIVEIPGVIGVLKNDYYPVPVPADEMKVVLSLTEKSEVIDYSTVVYIGGFVKVIDGPLKGLEGHIIDIDKRKHRARVRISIMGEPRVVQLGVQQLEGAMDDTDKGVESL</sequence>
<dbReference type="STRING" id="1121256.SAMN02746089_01349"/>
<dbReference type="InterPro" id="IPR043425">
    <property type="entry name" value="NusG-like"/>
</dbReference>
<dbReference type="EMBL" id="FQVH01000012">
    <property type="protein sequence ID" value="SHF12866.1"/>
    <property type="molecule type" value="Genomic_DNA"/>
</dbReference>
<dbReference type="Gene3D" id="3.30.70.940">
    <property type="entry name" value="NusG, N-terminal domain"/>
    <property type="match status" value="1"/>
</dbReference>
<reference evidence="6 7" key="1">
    <citation type="submission" date="2016-11" db="EMBL/GenBank/DDBJ databases">
        <authorList>
            <person name="Jaros S."/>
            <person name="Januszkiewicz K."/>
            <person name="Wedrychowicz H."/>
        </authorList>
    </citation>
    <scope>NUCLEOTIDE SEQUENCE [LARGE SCALE GENOMIC DNA]</scope>
    <source>
        <strain evidence="6 7">DSM 17918</strain>
    </source>
</reference>
<dbReference type="SUPFAM" id="SSF82679">
    <property type="entry name" value="N-utilization substance G protein NusG, N-terminal domain"/>
    <property type="match status" value="1"/>
</dbReference>
<dbReference type="Pfam" id="PF00467">
    <property type="entry name" value="KOW"/>
    <property type="match status" value="1"/>
</dbReference>
<protein>
    <recommendedName>
        <fullName evidence="4">Transcription termination/antitermination protein NusG</fullName>
    </recommendedName>
</protein>
<dbReference type="NCBIfam" id="NF033641">
    <property type="entry name" value="antiterm_LoaP"/>
    <property type="match status" value="1"/>
</dbReference>
<dbReference type="Proteomes" id="UP000184088">
    <property type="component" value="Unassembled WGS sequence"/>
</dbReference>
<comment type="similarity">
    <text evidence="4">Belongs to the NusG family.</text>
</comment>
<dbReference type="GO" id="GO:0006354">
    <property type="term" value="P:DNA-templated transcription elongation"/>
    <property type="evidence" value="ECO:0007669"/>
    <property type="project" value="InterPro"/>
</dbReference>
<keyword evidence="1 4" id="KW-0889">Transcription antitermination</keyword>
<dbReference type="OrthoDB" id="1681764at2"/>
<dbReference type="Pfam" id="PF02357">
    <property type="entry name" value="NusG"/>
    <property type="match status" value="1"/>
</dbReference>
<organism evidence="6 7">
    <name type="scientific">Caldanaerobius fijiensis DSM 17918</name>
    <dbReference type="NCBI Taxonomy" id="1121256"/>
    <lineage>
        <taxon>Bacteria</taxon>
        <taxon>Bacillati</taxon>
        <taxon>Bacillota</taxon>
        <taxon>Clostridia</taxon>
        <taxon>Thermoanaerobacterales</taxon>
        <taxon>Thermoanaerobacteraceae</taxon>
        <taxon>Caldanaerobius</taxon>
    </lineage>
</organism>
<dbReference type="InterPro" id="IPR036735">
    <property type="entry name" value="NGN_dom_sf"/>
</dbReference>
<keyword evidence="4" id="KW-0806">Transcription termination</keyword>
<keyword evidence="7" id="KW-1185">Reference proteome</keyword>
<dbReference type="InterPro" id="IPR006645">
    <property type="entry name" value="NGN-like_dom"/>
</dbReference>
<dbReference type="PRINTS" id="PR00338">
    <property type="entry name" value="NUSGTNSCPFCT"/>
</dbReference>
<dbReference type="PANTHER" id="PTHR30265">
    <property type="entry name" value="RHO-INTERACTING TRANSCRIPTION TERMINATION FACTOR NUSG"/>
    <property type="match status" value="1"/>
</dbReference>
<dbReference type="GO" id="GO:0031564">
    <property type="term" value="P:transcription antitermination"/>
    <property type="evidence" value="ECO:0007669"/>
    <property type="project" value="UniProtKB-KW"/>
</dbReference>
<evidence type="ECO:0000259" key="5">
    <source>
        <dbReference type="SMART" id="SM00738"/>
    </source>
</evidence>
<dbReference type="SMART" id="SM00738">
    <property type="entry name" value="NGN"/>
    <property type="match status" value="1"/>
</dbReference>
<dbReference type="InterPro" id="IPR001062">
    <property type="entry name" value="Transcrpt_antiterm_NusG"/>
</dbReference>
<keyword evidence="3 4" id="KW-0804">Transcription</keyword>
<proteinExistence type="inferred from homology"/>
<dbReference type="PANTHER" id="PTHR30265:SF4">
    <property type="entry name" value="KOW MOTIF FAMILY PROTEIN, EXPRESSED"/>
    <property type="match status" value="1"/>
</dbReference>
<feature type="domain" description="NusG-like N-terminal" evidence="5">
    <location>
        <begin position="1"/>
        <end position="104"/>
    </location>
</feature>
<evidence type="ECO:0000256" key="4">
    <source>
        <dbReference type="RuleBase" id="RU000538"/>
    </source>
</evidence>
<evidence type="ECO:0000313" key="6">
    <source>
        <dbReference type="EMBL" id="SHF12866.1"/>
    </source>
</evidence>
<dbReference type="AlphaFoldDB" id="A0A1M4Z5J4"/>
<name>A0A1M4Z5J4_9THEO</name>
<dbReference type="InterPro" id="IPR005824">
    <property type="entry name" value="KOW"/>
</dbReference>
<keyword evidence="2 4" id="KW-0805">Transcription regulation</keyword>
<dbReference type="CDD" id="cd06091">
    <property type="entry name" value="KOW_NusG"/>
    <property type="match status" value="1"/>
</dbReference>
<dbReference type="SUPFAM" id="SSF50104">
    <property type="entry name" value="Translation proteins SH3-like domain"/>
    <property type="match status" value="1"/>
</dbReference>